<dbReference type="Proteomes" id="UP000256919">
    <property type="component" value="Unassembled WGS sequence"/>
</dbReference>
<accession>A0A3D9LL39</accession>
<feature type="compositionally biased region" description="Basic residues" evidence="1">
    <location>
        <begin position="133"/>
        <end position="147"/>
    </location>
</feature>
<evidence type="ECO:0000256" key="1">
    <source>
        <dbReference type="SAM" id="MobiDB-lite"/>
    </source>
</evidence>
<feature type="region of interest" description="Disordered" evidence="1">
    <location>
        <begin position="123"/>
        <end position="161"/>
    </location>
</feature>
<proteinExistence type="predicted"/>
<feature type="compositionally biased region" description="Basic and acidic residues" evidence="1">
    <location>
        <begin position="148"/>
        <end position="161"/>
    </location>
</feature>
<dbReference type="RefSeq" id="WP_147298363.1">
    <property type="nucleotide sequence ID" value="NZ_JABFDI010000017.1"/>
</dbReference>
<organism evidence="2 3">
    <name type="scientific">Winogradskyella pacifica</name>
    <dbReference type="NCBI Taxonomy" id="664642"/>
    <lineage>
        <taxon>Bacteria</taxon>
        <taxon>Pseudomonadati</taxon>
        <taxon>Bacteroidota</taxon>
        <taxon>Flavobacteriia</taxon>
        <taxon>Flavobacteriales</taxon>
        <taxon>Flavobacteriaceae</taxon>
        <taxon>Winogradskyella</taxon>
    </lineage>
</organism>
<comment type="caution">
    <text evidence="2">The sequence shown here is derived from an EMBL/GenBank/DDBJ whole genome shotgun (WGS) entry which is preliminary data.</text>
</comment>
<reference evidence="2 3" key="1">
    <citation type="submission" date="2018-07" db="EMBL/GenBank/DDBJ databases">
        <title>Genomic Encyclopedia of Type Strains, Phase III (KMG-III): the genomes of soil and plant-associated and newly described type strains.</title>
        <authorList>
            <person name="Whitman W."/>
        </authorList>
    </citation>
    <scope>NUCLEOTIDE SEQUENCE [LARGE SCALE GENOMIC DNA]</scope>
    <source>
        <strain evidence="2 3">CECT 7948</strain>
    </source>
</reference>
<keyword evidence="3" id="KW-1185">Reference proteome</keyword>
<gene>
    <name evidence="2" type="ORF">DFQ09_109175</name>
</gene>
<dbReference type="Gene3D" id="1.20.120.1490">
    <property type="match status" value="1"/>
</dbReference>
<name>A0A3D9LL39_9FLAO</name>
<sequence length="161" mass="18974">MRNLLVIAVALFTLNGMAQEKEKRSDRKDRSELRMQMTPSDIADLKSKKLTLKLDLSDAQQKKVHSILLSEAKANEGLRQKHKAAEGEKRERPSQEEFLKMQNTRLDQQIEMKREMKTILNAEQYAKFEKMKPRDHKKRGDRHKKRDGKHEGKHNKQQDEN</sequence>
<evidence type="ECO:0000313" key="3">
    <source>
        <dbReference type="Proteomes" id="UP000256919"/>
    </source>
</evidence>
<dbReference type="AlphaFoldDB" id="A0A3D9LL39"/>
<dbReference type="EMBL" id="QREI01000009">
    <property type="protein sequence ID" value="REE08109.1"/>
    <property type="molecule type" value="Genomic_DNA"/>
</dbReference>
<protein>
    <recommendedName>
        <fullName evidence="4">Spy/CpxP family protein refolding chaperone</fullName>
    </recommendedName>
</protein>
<dbReference type="OrthoDB" id="956918at2"/>
<evidence type="ECO:0000313" key="2">
    <source>
        <dbReference type="EMBL" id="REE08109.1"/>
    </source>
</evidence>
<feature type="region of interest" description="Disordered" evidence="1">
    <location>
        <begin position="73"/>
        <end position="97"/>
    </location>
</feature>
<evidence type="ECO:0008006" key="4">
    <source>
        <dbReference type="Google" id="ProtNLM"/>
    </source>
</evidence>